<dbReference type="PANTHER" id="PTHR46194:SF1">
    <property type="entry name" value="PEPTIDYL-TRNA HYDROLASE PTRHD1-RELATED"/>
    <property type="match status" value="1"/>
</dbReference>
<name>A0AAF0DP51_9BASI</name>
<dbReference type="InterPro" id="IPR042237">
    <property type="entry name" value="PTRHD1"/>
</dbReference>
<evidence type="ECO:0000256" key="2">
    <source>
        <dbReference type="ARBA" id="ARBA00022801"/>
    </source>
</evidence>
<dbReference type="Gene3D" id="3.40.1490.10">
    <property type="entry name" value="Bit1"/>
    <property type="match status" value="1"/>
</dbReference>
<evidence type="ECO:0000256" key="3">
    <source>
        <dbReference type="ARBA" id="ARBA00048707"/>
    </source>
</evidence>
<organism evidence="4 5">
    <name type="scientific">Malassezia brasiliensis</name>
    <dbReference type="NCBI Taxonomy" id="1821822"/>
    <lineage>
        <taxon>Eukaryota</taxon>
        <taxon>Fungi</taxon>
        <taxon>Dikarya</taxon>
        <taxon>Basidiomycota</taxon>
        <taxon>Ustilaginomycotina</taxon>
        <taxon>Malasseziomycetes</taxon>
        <taxon>Malasseziales</taxon>
        <taxon>Malasseziaceae</taxon>
        <taxon>Malassezia</taxon>
    </lineage>
</organism>
<dbReference type="Pfam" id="PF01981">
    <property type="entry name" value="PTH2"/>
    <property type="match status" value="1"/>
</dbReference>
<comment type="catalytic activity">
    <reaction evidence="3">
        <text>an N-acyl-L-alpha-aminoacyl-tRNA + H2O = an N-acyl-L-amino acid + a tRNA + H(+)</text>
        <dbReference type="Rhea" id="RHEA:54448"/>
        <dbReference type="Rhea" id="RHEA-COMP:10123"/>
        <dbReference type="Rhea" id="RHEA-COMP:13883"/>
        <dbReference type="ChEBI" id="CHEBI:15377"/>
        <dbReference type="ChEBI" id="CHEBI:15378"/>
        <dbReference type="ChEBI" id="CHEBI:59874"/>
        <dbReference type="ChEBI" id="CHEBI:78442"/>
        <dbReference type="ChEBI" id="CHEBI:138191"/>
        <dbReference type="EC" id="3.1.1.29"/>
    </reaction>
</comment>
<gene>
    <name evidence="4" type="ORF">MBRA1_000015</name>
</gene>
<sequence>MTSAPPLVMQLVVDRALIKEHGWTMGPMMAQAAHAATAVLARTADRADTQAYVAPEHLGSMHKIVLQAPKNTSLEALAAQLDAAGAGEVPPYHLWIEEPEHLPTCLAVAPNRKPEALVRILKKCTLLRD</sequence>
<keyword evidence="5" id="KW-1185">Reference proteome</keyword>
<evidence type="ECO:0000256" key="1">
    <source>
        <dbReference type="ARBA" id="ARBA00013260"/>
    </source>
</evidence>
<dbReference type="SUPFAM" id="SSF102462">
    <property type="entry name" value="Peptidyl-tRNA hydrolase II"/>
    <property type="match status" value="1"/>
</dbReference>
<keyword evidence="2" id="KW-0378">Hydrolase</keyword>
<accession>A0AAF0DP51</accession>
<evidence type="ECO:0000313" key="4">
    <source>
        <dbReference type="EMBL" id="WFC93395.1"/>
    </source>
</evidence>
<dbReference type="EMBL" id="CP119951">
    <property type="protein sequence ID" value="WFC93395.1"/>
    <property type="molecule type" value="Genomic_DNA"/>
</dbReference>
<dbReference type="EC" id="3.1.1.29" evidence="1"/>
<evidence type="ECO:0000313" key="5">
    <source>
        <dbReference type="Proteomes" id="UP001216638"/>
    </source>
</evidence>
<reference evidence="4" key="1">
    <citation type="submission" date="2023-03" db="EMBL/GenBank/DDBJ databases">
        <title>Mating type loci evolution in Malassezia.</title>
        <authorList>
            <person name="Coelho M.A."/>
        </authorList>
    </citation>
    <scope>NUCLEOTIDE SEQUENCE</scope>
    <source>
        <strain evidence="4">CBS 14135</strain>
    </source>
</reference>
<protein>
    <recommendedName>
        <fullName evidence="1">peptidyl-tRNA hydrolase</fullName>
        <ecNumber evidence="1">3.1.1.29</ecNumber>
    </recommendedName>
</protein>
<dbReference type="InterPro" id="IPR023476">
    <property type="entry name" value="Pep_tRNA_hydro_II_dom_sf"/>
</dbReference>
<proteinExistence type="predicted"/>
<dbReference type="GO" id="GO:0004045">
    <property type="term" value="F:peptidyl-tRNA hydrolase activity"/>
    <property type="evidence" value="ECO:0007669"/>
    <property type="project" value="UniProtKB-EC"/>
</dbReference>
<dbReference type="Proteomes" id="UP001216638">
    <property type="component" value="Chromosome 1"/>
</dbReference>
<dbReference type="InterPro" id="IPR002833">
    <property type="entry name" value="PTH2"/>
</dbReference>
<dbReference type="PANTHER" id="PTHR46194">
    <property type="entry name" value="PEPTIDYL-TRNA HYDROLASE PTRHD1-RELATED"/>
    <property type="match status" value="1"/>
</dbReference>
<dbReference type="AlphaFoldDB" id="A0AAF0DP51"/>